<dbReference type="Gene3D" id="1.10.10.10">
    <property type="entry name" value="Winged helix-like DNA-binding domain superfamily/Winged helix DNA-binding domain"/>
    <property type="match status" value="1"/>
</dbReference>
<dbReference type="InterPro" id="IPR005119">
    <property type="entry name" value="LysR_subst-bd"/>
</dbReference>
<dbReference type="SUPFAM" id="SSF46785">
    <property type="entry name" value="Winged helix' DNA-binding domain"/>
    <property type="match status" value="1"/>
</dbReference>
<dbReference type="PANTHER" id="PTHR30537">
    <property type="entry name" value="HTH-TYPE TRANSCRIPTIONAL REGULATOR"/>
    <property type="match status" value="1"/>
</dbReference>
<reference evidence="6" key="1">
    <citation type="submission" date="2023-01" db="EMBL/GenBank/DDBJ databases">
        <title>The genome sequence of Kordiimonadaceae bacterium 6D33.</title>
        <authorList>
            <person name="Liu Y."/>
        </authorList>
    </citation>
    <scope>NUCLEOTIDE SEQUENCE</scope>
    <source>
        <strain evidence="6">6D33</strain>
    </source>
</reference>
<name>A0AAE9XNK6_9PROT</name>
<dbReference type="Gene3D" id="3.40.190.290">
    <property type="match status" value="1"/>
</dbReference>
<dbReference type="InterPro" id="IPR036390">
    <property type="entry name" value="WH_DNA-bd_sf"/>
</dbReference>
<sequence length="300" mass="33246">MATPTFDWNDLRYLLAVFEEGSTLAAARKLKVDQTTVARRVAALEQAVGLTLVERRQSGYLPTEDGIAVLDYAVRMNSIATDLAAQLEQRRRGISGTVRVTMSESVANLYVVPALGRFYEEFPDVRIEIMVEDRRLDLLKGEADVALRSGTIPNDAGLVVKKVQVADWYLYASSAYIARCGMPETIEELRERPVILCEGSVSQMPAMTWLKETVPDAPVGAVSSSLTNVVAAVRAGLGIGPLPQLIGDYYEDLHRCMGAIPGSRYDFFMLVRESMRNARRIRAFMDFFAAEFGKHCGPIR</sequence>
<evidence type="ECO:0000256" key="3">
    <source>
        <dbReference type="ARBA" id="ARBA00023125"/>
    </source>
</evidence>
<keyword evidence="3" id="KW-0238">DNA-binding</keyword>
<gene>
    <name evidence="6" type="ORF">PH603_12295</name>
</gene>
<keyword evidence="7" id="KW-1185">Reference proteome</keyword>
<proteinExistence type="inferred from homology"/>
<dbReference type="SUPFAM" id="SSF53850">
    <property type="entry name" value="Periplasmic binding protein-like II"/>
    <property type="match status" value="1"/>
</dbReference>
<dbReference type="GO" id="GO:0043565">
    <property type="term" value="F:sequence-specific DNA binding"/>
    <property type="evidence" value="ECO:0007669"/>
    <property type="project" value="TreeGrafter"/>
</dbReference>
<dbReference type="Pfam" id="PF03466">
    <property type="entry name" value="LysR_substrate"/>
    <property type="match status" value="1"/>
</dbReference>
<dbReference type="PANTHER" id="PTHR30537:SF3">
    <property type="entry name" value="TRANSCRIPTIONAL REGULATORY PROTEIN"/>
    <property type="match status" value="1"/>
</dbReference>
<dbReference type="PROSITE" id="PS50931">
    <property type="entry name" value="HTH_LYSR"/>
    <property type="match status" value="1"/>
</dbReference>
<evidence type="ECO:0000259" key="5">
    <source>
        <dbReference type="PROSITE" id="PS50931"/>
    </source>
</evidence>
<protein>
    <submittedName>
        <fullName evidence="6">LysR family transcriptional regulator</fullName>
    </submittedName>
</protein>
<keyword evidence="4" id="KW-0804">Transcription</keyword>
<dbReference type="RefSeq" id="WP_289502829.1">
    <property type="nucleotide sequence ID" value="NZ_CP116805.1"/>
</dbReference>
<dbReference type="Pfam" id="PF00126">
    <property type="entry name" value="HTH_1"/>
    <property type="match status" value="1"/>
</dbReference>
<dbReference type="GO" id="GO:0006351">
    <property type="term" value="P:DNA-templated transcription"/>
    <property type="evidence" value="ECO:0007669"/>
    <property type="project" value="TreeGrafter"/>
</dbReference>
<evidence type="ECO:0000256" key="4">
    <source>
        <dbReference type="ARBA" id="ARBA00023163"/>
    </source>
</evidence>
<keyword evidence="2" id="KW-0805">Transcription regulation</keyword>
<organism evidence="6 7">
    <name type="scientific">Gimibacter soli</name>
    <dbReference type="NCBI Taxonomy" id="3024400"/>
    <lineage>
        <taxon>Bacteria</taxon>
        <taxon>Pseudomonadati</taxon>
        <taxon>Pseudomonadota</taxon>
        <taxon>Alphaproteobacteria</taxon>
        <taxon>Kordiimonadales</taxon>
        <taxon>Temperatibacteraceae</taxon>
        <taxon>Gimibacter</taxon>
    </lineage>
</organism>
<comment type="similarity">
    <text evidence="1">Belongs to the LysR transcriptional regulatory family.</text>
</comment>
<dbReference type="GO" id="GO:0003700">
    <property type="term" value="F:DNA-binding transcription factor activity"/>
    <property type="evidence" value="ECO:0007669"/>
    <property type="project" value="InterPro"/>
</dbReference>
<accession>A0AAE9XNK6</accession>
<feature type="domain" description="HTH lysR-type" evidence="5">
    <location>
        <begin position="6"/>
        <end position="63"/>
    </location>
</feature>
<dbReference type="InterPro" id="IPR058163">
    <property type="entry name" value="LysR-type_TF_proteobact-type"/>
</dbReference>
<evidence type="ECO:0000256" key="2">
    <source>
        <dbReference type="ARBA" id="ARBA00023015"/>
    </source>
</evidence>
<dbReference type="InterPro" id="IPR000847">
    <property type="entry name" value="LysR_HTH_N"/>
</dbReference>
<dbReference type="Proteomes" id="UP001217500">
    <property type="component" value="Chromosome"/>
</dbReference>
<dbReference type="InterPro" id="IPR036388">
    <property type="entry name" value="WH-like_DNA-bd_sf"/>
</dbReference>
<evidence type="ECO:0000256" key="1">
    <source>
        <dbReference type="ARBA" id="ARBA00009437"/>
    </source>
</evidence>
<evidence type="ECO:0000313" key="7">
    <source>
        <dbReference type="Proteomes" id="UP001217500"/>
    </source>
</evidence>
<dbReference type="EMBL" id="CP116805">
    <property type="protein sequence ID" value="WCL53317.1"/>
    <property type="molecule type" value="Genomic_DNA"/>
</dbReference>
<dbReference type="AlphaFoldDB" id="A0AAE9XNK6"/>
<evidence type="ECO:0000313" key="6">
    <source>
        <dbReference type="EMBL" id="WCL53317.1"/>
    </source>
</evidence>
<dbReference type="KEGG" id="gso:PH603_12295"/>